<evidence type="ECO:0000259" key="9">
    <source>
        <dbReference type="PROSITE" id="PS51755"/>
    </source>
</evidence>
<dbReference type="Proteomes" id="UP001348265">
    <property type="component" value="Unassembled WGS sequence"/>
</dbReference>
<evidence type="ECO:0000256" key="5">
    <source>
        <dbReference type="ARBA" id="ARBA00023163"/>
    </source>
</evidence>
<dbReference type="SMART" id="SM00448">
    <property type="entry name" value="REC"/>
    <property type="match status" value="1"/>
</dbReference>
<evidence type="ECO:0000256" key="3">
    <source>
        <dbReference type="ARBA" id="ARBA00023015"/>
    </source>
</evidence>
<keyword evidence="1 6" id="KW-0597">Phosphoprotein</keyword>
<evidence type="ECO:0000259" key="8">
    <source>
        <dbReference type="PROSITE" id="PS50110"/>
    </source>
</evidence>
<dbReference type="RefSeq" id="WP_331786358.1">
    <property type="nucleotide sequence ID" value="NZ_JAVFKM010000004.1"/>
</dbReference>
<evidence type="ECO:0000256" key="1">
    <source>
        <dbReference type="ARBA" id="ARBA00022553"/>
    </source>
</evidence>
<dbReference type="SMART" id="SM00862">
    <property type="entry name" value="Trans_reg_C"/>
    <property type="match status" value="1"/>
</dbReference>
<protein>
    <submittedName>
        <fullName evidence="10">Response regulator transcription factor</fullName>
    </submittedName>
</protein>
<evidence type="ECO:0000256" key="7">
    <source>
        <dbReference type="PROSITE-ProRule" id="PRU01091"/>
    </source>
</evidence>
<dbReference type="CDD" id="cd00383">
    <property type="entry name" value="trans_reg_C"/>
    <property type="match status" value="1"/>
</dbReference>
<dbReference type="PROSITE" id="PS51755">
    <property type="entry name" value="OMPR_PHOB"/>
    <property type="match status" value="1"/>
</dbReference>
<feature type="domain" description="OmpR/PhoB-type" evidence="9">
    <location>
        <begin position="124"/>
        <end position="226"/>
    </location>
</feature>
<sequence length="227" mass="25037">MSGLLMVEDDDALAAALRTLLAQDGHDVVRAPNGREGLRLLFARRPDLLLLDTTLPALDGWQVLERTRDLTDLPVLLMTPAGAPADRVRGLRAGADDCLSKPFDHQELLARVDALLRRTDGAHWATQATGTELHLVPERRSAVWHGGEVRLSALEYDLLQTLVRNRGRVVTTEQLLTRVWGAAEDTGRGRVKFAVHRVRRKLQAAGPPGVAVPVESVRGMGYRYRVP</sequence>
<keyword evidence="3" id="KW-0805">Transcription regulation</keyword>
<feature type="DNA-binding region" description="OmpR/PhoB-type" evidence="7">
    <location>
        <begin position="124"/>
        <end position="226"/>
    </location>
</feature>
<evidence type="ECO:0000256" key="4">
    <source>
        <dbReference type="ARBA" id="ARBA00023125"/>
    </source>
</evidence>
<dbReference type="SUPFAM" id="SSF52172">
    <property type="entry name" value="CheY-like"/>
    <property type="match status" value="1"/>
</dbReference>
<dbReference type="InterPro" id="IPR036388">
    <property type="entry name" value="WH-like_DNA-bd_sf"/>
</dbReference>
<accession>A0ABU7WRN6</accession>
<organism evidence="10 11">
    <name type="scientific">Streptomyces chrestomyceticus</name>
    <dbReference type="NCBI Taxonomy" id="68185"/>
    <lineage>
        <taxon>Bacteria</taxon>
        <taxon>Bacillati</taxon>
        <taxon>Actinomycetota</taxon>
        <taxon>Actinomycetes</taxon>
        <taxon>Kitasatosporales</taxon>
        <taxon>Streptomycetaceae</taxon>
        <taxon>Streptomyces</taxon>
    </lineage>
</organism>
<dbReference type="PANTHER" id="PTHR48111">
    <property type="entry name" value="REGULATOR OF RPOS"/>
    <property type="match status" value="1"/>
</dbReference>
<dbReference type="Gene3D" id="3.40.50.2300">
    <property type="match status" value="1"/>
</dbReference>
<dbReference type="InterPro" id="IPR011006">
    <property type="entry name" value="CheY-like_superfamily"/>
</dbReference>
<dbReference type="Pfam" id="PF00072">
    <property type="entry name" value="Response_reg"/>
    <property type="match status" value="1"/>
</dbReference>
<evidence type="ECO:0000313" key="11">
    <source>
        <dbReference type="Proteomes" id="UP001348265"/>
    </source>
</evidence>
<dbReference type="PROSITE" id="PS50110">
    <property type="entry name" value="RESPONSE_REGULATORY"/>
    <property type="match status" value="1"/>
</dbReference>
<gene>
    <name evidence="10" type="ORF">RB636_11235</name>
</gene>
<dbReference type="EMBL" id="JAVFKM010000004">
    <property type="protein sequence ID" value="MEF3113767.1"/>
    <property type="molecule type" value="Genomic_DNA"/>
</dbReference>
<dbReference type="PANTHER" id="PTHR48111:SF1">
    <property type="entry name" value="TWO-COMPONENT RESPONSE REGULATOR ORR33"/>
    <property type="match status" value="1"/>
</dbReference>
<keyword evidence="2" id="KW-0902">Two-component regulatory system</keyword>
<keyword evidence="5" id="KW-0804">Transcription</keyword>
<evidence type="ECO:0000256" key="6">
    <source>
        <dbReference type="PROSITE-ProRule" id="PRU00169"/>
    </source>
</evidence>
<keyword evidence="11" id="KW-1185">Reference proteome</keyword>
<dbReference type="Gene3D" id="1.10.10.10">
    <property type="entry name" value="Winged helix-like DNA-binding domain superfamily/Winged helix DNA-binding domain"/>
    <property type="match status" value="1"/>
</dbReference>
<dbReference type="Pfam" id="PF00486">
    <property type="entry name" value="Trans_reg_C"/>
    <property type="match status" value="1"/>
</dbReference>
<keyword evidence="4 7" id="KW-0238">DNA-binding</keyword>
<dbReference type="Gene3D" id="6.10.250.690">
    <property type="match status" value="1"/>
</dbReference>
<comment type="caution">
    <text evidence="10">The sequence shown here is derived from an EMBL/GenBank/DDBJ whole genome shotgun (WGS) entry which is preliminary data.</text>
</comment>
<name>A0ABU7WRN6_9ACTN</name>
<dbReference type="InterPro" id="IPR001867">
    <property type="entry name" value="OmpR/PhoB-type_DNA-bd"/>
</dbReference>
<dbReference type="InterPro" id="IPR001789">
    <property type="entry name" value="Sig_transdc_resp-reg_receiver"/>
</dbReference>
<reference evidence="10 11" key="1">
    <citation type="submission" date="2023-08" db="EMBL/GenBank/DDBJ databases">
        <authorList>
            <person name="Sharma P."/>
            <person name="Verma V."/>
            <person name="Mohan M.K."/>
            <person name="Dubey A.K."/>
        </authorList>
    </citation>
    <scope>NUCLEOTIDE SEQUENCE [LARGE SCALE GENOMIC DNA]</scope>
    <source>
        <strain evidence="10 11">ADP4</strain>
    </source>
</reference>
<feature type="modified residue" description="4-aspartylphosphate" evidence="6">
    <location>
        <position position="52"/>
    </location>
</feature>
<feature type="domain" description="Response regulatory" evidence="8">
    <location>
        <begin position="3"/>
        <end position="116"/>
    </location>
</feature>
<evidence type="ECO:0000313" key="10">
    <source>
        <dbReference type="EMBL" id="MEF3113767.1"/>
    </source>
</evidence>
<evidence type="ECO:0000256" key="2">
    <source>
        <dbReference type="ARBA" id="ARBA00023012"/>
    </source>
</evidence>
<proteinExistence type="predicted"/>
<dbReference type="InterPro" id="IPR039420">
    <property type="entry name" value="WalR-like"/>
</dbReference>